<keyword evidence="2" id="KW-1185">Reference proteome</keyword>
<evidence type="ECO:0000313" key="1">
    <source>
        <dbReference type="EMBL" id="SJL16355.1"/>
    </source>
</evidence>
<sequence>MEHYLFEINDYLSKLLQFESSSSSATARYSKYLGIFAFSGTGSTINATPIMVSIVQSFIRRHVEIPLPPVQSLYDTRRIPNPHGSVSSFDFQIYHRA</sequence>
<proteinExistence type="predicted"/>
<reference evidence="2" key="1">
    <citation type="journal article" date="2017" name="Nat. Ecol. Evol.">
        <title>Genome expansion and lineage-specific genetic innovations in the forest pathogenic fungi Armillaria.</title>
        <authorList>
            <person name="Sipos G."/>
            <person name="Prasanna A.N."/>
            <person name="Walter M.C."/>
            <person name="O'Connor E."/>
            <person name="Balint B."/>
            <person name="Krizsan K."/>
            <person name="Kiss B."/>
            <person name="Hess J."/>
            <person name="Varga T."/>
            <person name="Slot J."/>
            <person name="Riley R."/>
            <person name="Boka B."/>
            <person name="Rigling D."/>
            <person name="Barry K."/>
            <person name="Lee J."/>
            <person name="Mihaltcheva S."/>
            <person name="LaButti K."/>
            <person name="Lipzen A."/>
            <person name="Waldron R."/>
            <person name="Moloney N.M."/>
            <person name="Sperisen C."/>
            <person name="Kredics L."/>
            <person name="Vagvoelgyi C."/>
            <person name="Patrignani A."/>
            <person name="Fitzpatrick D."/>
            <person name="Nagy I."/>
            <person name="Doyle S."/>
            <person name="Anderson J.B."/>
            <person name="Grigoriev I.V."/>
            <person name="Gueldener U."/>
            <person name="Muensterkoetter M."/>
            <person name="Nagy L.G."/>
        </authorList>
    </citation>
    <scope>NUCLEOTIDE SEQUENCE [LARGE SCALE GENOMIC DNA]</scope>
    <source>
        <strain evidence="2">C18/9</strain>
    </source>
</reference>
<protein>
    <submittedName>
        <fullName evidence="1">Uncharacterized protein</fullName>
    </submittedName>
</protein>
<dbReference type="Proteomes" id="UP000219338">
    <property type="component" value="Unassembled WGS sequence"/>
</dbReference>
<accession>A0A284S5R9</accession>
<name>A0A284S5R9_ARMOS</name>
<gene>
    <name evidence="1" type="ORF">ARMOST_19876</name>
</gene>
<organism evidence="1 2">
    <name type="scientific">Armillaria ostoyae</name>
    <name type="common">Armillaria root rot fungus</name>
    <dbReference type="NCBI Taxonomy" id="47428"/>
    <lineage>
        <taxon>Eukaryota</taxon>
        <taxon>Fungi</taxon>
        <taxon>Dikarya</taxon>
        <taxon>Basidiomycota</taxon>
        <taxon>Agaricomycotina</taxon>
        <taxon>Agaricomycetes</taxon>
        <taxon>Agaricomycetidae</taxon>
        <taxon>Agaricales</taxon>
        <taxon>Marasmiineae</taxon>
        <taxon>Physalacriaceae</taxon>
        <taxon>Armillaria</taxon>
    </lineage>
</organism>
<dbReference type="AlphaFoldDB" id="A0A284S5R9"/>
<dbReference type="EMBL" id="FUEG01000034">
    <property type="protein sequence ID" value="SJL16355.1"/>
    <property type="molecule type" value="Genomic_DNA"/>
</dbReference>
<evidence type="ECO:0000313" key="2">
    <source>
        <dbReference type="Proteomes" id="UP000219338"/>
    </source>
</evidence>